<dbReference type="Gene3D" id="3.40.5.90">
    <property type="entry name" value="CDGSH iron-sulfur domain, mitoNEET-type"/>
    <property type="match status" value="1"/>
</dbReference>
<keyword evidence="3" id="KW-1185">Reference proteome</keyword>
<dbReference type="GO" id="GO:0051537">
    <property type="term" value="F:2 iron, 2 sulfur cluster binding"/>
    <property type="evidence" value="ECO:0007669"/>
    <property type="project" value="TreeGrafter"/>
</dbReference>
<keyword evidence="1" id="KW-1133">Transmembrane helix</keyword>
<proteinExistence type="predicted"/>
<dbReference type="InterPro" id="IPR052950">
    <property type="entry name" value="CISD"/>
</dbReference>
<organism evidence="2 3">
    <name type="scientific">Symbiodinium necroappetens</name>
    <dbReference type="NCBI Taxonomy" id="1628268"/>
    <lineage>
        <taxon>Eukaryota</taxon>
        <taxon>Sar</taxon>
        <taxon>Alveolata</taxon>
        <taxon>Dinophyceae</taxon>
        <taxon>Suessiales</taxon>
        <taxon>Symbiodiniaceae</taxon>
        <taxon>Symbiodinium</taxon>
    </lineage>
</organism>
<comment type="caution">
    <text evidence="2">The sequence shown here is derived from an EMBL/GenBank/DDBJ whole genome shotgun (WGS) entry which is preliminary data.</text>
</comment>
<sequence length="175" mass="19543">MSLMRAVTKGRMLAISRLPSAAAARTSAFIPSTPDEWEAAGYEVSKKNGAPKIVSPWNKWFPYEPVPYSPKLGPYITHVEKDHVYYWCSCGESAHESQPWCDQVGCKDTKFHPVVFIPTESGKQWFCGSKHTPSRPIFNGTCWTVWMDVNTLPAAGLCFGISFVTGVLTTWMVHP</sequence>
<evidence type="ECO:0000313" key="3">
    <source>
        <dbReference type="Proteomes" id="UP000601435"/>
    </source>
</evidence>
<reference evidence="2" key="1">
    <citation type="submission" date="2021-02" db="EMBL/GenBank/DDBJ databases">
        <authorList>
            <person name="Dougan E. K."/>
            <person name="Rhodes N."/>
            <person name="Thang M."/>
            <person name="Chan C."/>
        </authorList>
    </citation>
    <scope>NUCLEOTIDE SEQUENCE</scope>
</reference>
<keyword evidence="1" id="KW-0472">Membrane</keyword>
<gene>
    <name evidence="2" type="primary">ATG7</name>
    <name evidence="2" type="ORF">SNEC2469_LOCUS20077</name>
</gene>
<name>A0A812WPF4_9DINO</name>
<dbReference type="Proteomes" id="UP000601435">
    <property type="component" value="Unassembled WGS sequence"/>
</dbReference>
<dbReference type="OrthoDB" id="15717at2759"/>
<feature type="transmembrane region" description="Helical" evidence="1">
    <location>
        <begin position="154"/>
        <end position="173"/>
    </location>
</feature>
<evidence type="ECO:0000313" key="2">
    <source>
        <dbReference type="EMBL" id="CAE7696673.1"/>
    </source>
</evidence>
<dbReference type="PANTHER" id="PTHR46491">
    <property type="entry name" value="CDGSH IRON SULFUR DOMAIN PROTEIN HOMOLOG"/>
    <property type="match status" value="1"/>
</dbReference>
<dbReference type="AlphaFoldDB" id="A0A812WPF4"/>
<protein>
    <submittedName>
        <fullName evidence="2">ATG7 protein</fullName>
    </submittedName>
</protein>
<dbReference type="InterPro" id="IPR042216">
    <property type="entry name" value="MitoNEET_CISD"/>
</dbReference>
<keyword evidence="1" id="KW-0812">Transmembrane</keyword>
<dbReference type="PANTHER" id="PTHR46491:SF3">
    <property type="entry name" value="CDGSH IRON-SULFUR DOMAIN-CONTAINING PROTEIN 3, MITOCHONDRIAL"/>
    <property type="match status" value="1"/>
</dbReference>
<dbReference type="GO" id="GO:0005739">
    <property type="term" value="C:mitochondrion"/>
    <property type="evidence" value="ECO:0007669"/>
    <property type="project" value="TreeGrafter"/>
</dbReference>
<evidence type="ECO:0000256" key="1">
    <source>
        <dbReference type="SAM" id="Phobius"/>
    </source>
</evidence>
<dbReference type="EMBL" id="CAJNJA010034697">
    <property type="protein sequence ID" value="CAE7696673.1"/>
    <property type="molecule type" value="Genomic_DNA"/>
</dbReference>
<accession>A0A812WPF4</accession>